<reference evidence="2" key="2">
    <citation type="submission" date="2021-04" db="EMBL/GenBank/DDBJ databases">
        <authorList>
            <person name="Gilroy R."/>
        </authorList>
    </citation>
    <scope>NUCLEOTIDE SEQUENCE</scope>
    <source>
        <strain evidence="2">ChiSxjej6B18-287</strain>
    </source>
</reference>
<sequence>MKKLGKGFLIGTAAVILGSTGVLAAGWDNAERSQVQYQDQTFSWCQDSHCNRNVDKNTNCGYYNSHRGGNCSHSGYGCSAHHSFTH</sequence>
<dbReference type="EMBL" id="DWWV01000189">
    <property type="protein sequence ID" value="HJC11831.1"/>
    <property type="molecule type" value="Genomic_DNA"/>
</dbReference>
<comment type="caution">
    <text evidence="2">The sequence shown here is derived from an EMBL/GenBank/DDBJ whole genome shotgun (WGS) entry which is preliminary data.</text>
</comment>
<feature type="chain" id="PRO_5039578999" evidence="1">
    <location>
        <begin position="25"/>
        <end position="86"/>
    </location>
</feature>
<feature type="signal peptide" evidence="1">
    <location>
        <begin position="1"/>
        <end position="24"/>
    </location>
</feature>
<evidence type="ECO:0000313" key="2">
    <source>
        <dbReference type="EMBL" id="HJC11831.1"/>
    </source>
</evidence>
<organism evidence="2 3">
    <name type="scientific">Candidatus Blautia merdigallinarum</name>
    <dbReference type="NCBI Taxonomy" id="2838495"/>
    <lineage>
        <taxon>Bacteria</taxon>
        <taxon>Bacillati</taxon>
        <taxon>Bacillota</taxon>
        <taxon>Clostridia</taxon>
        <taxon>Lachnospirales</taxon>
        <taxon>Lachnospiraceae</taxon>
        <taxon>Blautia</taxon>
    </lineage>
</organism>
<evidence type="ECO:0000256" key="1">
    <source>
        <dbReference type="SAM" id="SignalP"/>
    </source>
</evidence>
<evidence type="ECO:0000313" key="3">
    <source>
        <dbReference type="Proteomes" id="UP000823893"/>
    </source>
</evidence>
<dbReference type="AlphaFoldDB" id="A0A9D2N8C3"/>
<gene>
    <name evidence="2" type="ORF">H9935_13720</name>
</gene>
<keyword evidence="1" id="KW-0732">Signal</keyword>
<dbReference type="Proteomes" id="UP000823893">
    <property type="component" value="Unassembled WGS sequence"/>
</dbReference>
<proteinExistence type="predicted"/>
<accession>A0A9D2N8C3</accession>
<protein>
    <submittedName>
        <fullName evidence="2">DUF3042 family protein</fullName>
    </submittedName>
</protein>
<name>A0A9D2N8C3_9FIRM</name>
<reference evidence="2" key="1">
    <citation type="journal article" date="2021" name="PeerJ">
        <title>Extensive microbial diversity within the chicken gut microbiome revealed by metagenomics and culture.</title>
        <authorList>
            <person name="Gilroy R."/>
            <person name="Ravi A."/>
            <person name="Getino M."/>
            <person name="Pursley I."/>
            <person name="Horton D.L."/>
            <person name="Alikhan N.F."/>
            <person name="Baker D."/>
            <person name="Gharbi K."/>
            <person name="Hall N."/>
            <person name="Watson M."/>
            <person name="Adriaenssens E.M."/>
            <person name="Foster-Nyarko E."/>
            <person name="Jarju S."/>
            <person name="Secka A."/>
            <person name="Antonio M."/>
            <person name="Oren A."/>
            <person name="Chaudhuri R.R."/>
            <person name="La Ragione R."/>
            <person name="Hildebrand F."/>
            <person name="Pallen M.J."/>
        </authorList>
    </citation>
    <scope>NUCLEOTIDE SEQUENCE</scope>
    <source>
        <strain evidence="2">ChiSxjej6B18-287</strain>
    </source>
</reference>